<proteinExistence type="predicted"/>
<dbReference type="OrthoDB" id="2243642at2"/>
<keyword evidence="1" id="KW-0472">Membrane</keyword>
<keyword evidence="3" id="KW-1185">Reference proteome</keyword>
<dbReference type="RefSeq" id="WP_153494951.1">
    <property type="nucleotide sequence ID" value="NZ_CAXYUY010000014.1"/>
</dbReference>
<dbReference type="AlphaFoldDB" id="A0A7X1Z7F8"/>
<feature type="transmembrane region" description="Helical" evidence="1">
    <location>
        <begin position="36"/>
        <end position="56"/>
    </location>
</feature>
<keyword evidence="1" id="KW-1133">Transmembrane helix</keyword>
<name>A0A7X1Z7F8_9LACT</name>
<organism evidence="2 3">
    <name type="scientific">Lactococcus hircilactis</name>
    <dbReference type="NCBI Taxonomy" id="1494462"/>
    <lineage>
        <taxon>Bacteria</taxon>
        <taxon>Bacillati</taxon>
        <taxon>Bacillota</taxon>
        <taxon>Bacilli</taxon>
        <taxon>Lactobacillales</taxon>
        <taxon>Streptococcaceae</taxon>
        <taxon>Lactococcus</taxon>
    </lineage>
</organism>
<dbReference type="Proteomes" id="UP000439550">
    <property type="component" value="Unassembled WGS sequence"/>
</dbReference>
<keyword evidence="1" id="KW-0812">Transmembrane</keyword>
<comment type="caution">
    <text evidence="2">The sequence shown here is derived from an EMBL/GenBank/DDBJ whole genome shotgun (WGS) entry which is preliminary data.</text>
</comment>
<reference evidence="2 3" key="1">
    <citation type="submission" date="2019-10" db="EMBL/GenBank/DDBJ databases">
        <authorList>
            <person name="Dong K."/>
        </authorList>
    </citation>
    <scope>NUCLEOTIDE SEQUENCE [LARGE SCALE GENOMIC DNA]</scope>
    <source>
        <strain evidence="2 3">DSM 28960</strain>
    </source>
</reference>
<protein>
    <submittedName>
        <fullName evidence="2">DUF3270 family protein</fullName>
    </submittedName>
</protein>
<dbReference type="InterPro" id="IPR021688">
    <property type="entry name" value="DUF3270"/>
</dbReference>
<feature type="transmembrane region" description="Helical" evidence="1">
    <location>
        <begin position="62"/>
        <end position="80"/>
    </location>
</feature>
<sequence>MELRNLKDFYEKQTYYDYSETQFKGKTNLEKRVSELTFFVNVALFSILLAIIIYALLSVLTAPIAVPVAFLVSLSLFLLCKRGLSKMIKHVLR</sequence>
<evidence type="ECO:0000313" key="2">
    <source>
        <dbReference type="EMBL" id="MQW38629.1"/>
    </source>
</evidence>
<gene>
    <name evidence="2" type="ORF">GHI93_01525</name>
</gene>
<dbReference type="Pfam" id="PF11674">
    <property type="entry name" value="DUF3270"/>
    <property type="match status" value="1"/>
</dbReference>
<evidence type="ECO:0000256" key="1">
    <source>
        <dbReference type="SAM" id="Phobius"/>
    </source>
</evidence>
<accession>A0A7X1Z7F8</accession>
<dbReference type="EMBL" id="WITJ01000002">
    <property type="protein sequence ID" value="MQW38629.1"/>
    <property type="molecule type" value="Genomic_DNA"/>
</dbReference>
<evidence type="ECO:0000313" key="3">
    <source>
        <dbReference type="Proteomes" id="UP000439550"/>
    </source>
</evidence>